<gene>
    <name evidence="4" type="ORF">Mal4_22670</name>
</gene>
<evidence type="ECO:0000256" key="1">
    <source>
        <dbReference type="ARBA" id="ARBA00022729"/>
    </source>
</evidence>
<dbReference type="PANTHER" id="PTHR16026">
    <property type="entry name" value="CARTILAGE ACIDIC PROTEIN 1"/>
    <property type="match status" value="1"/>
</dbReference>
<evidence type="ECO:0000256" key="2">
    <source>
        <dbReference type="SAM" id="MobiDB-lite"/>
    </source>
</evidence>
<dbReference type="InterPro" id="IPR013517">
    <property type="entry name" value="FG-GAP"/>
</dbReference>
<organism evidence="4 5">
    <name type="scientific">Maioricimonas rarisocia</name>
    <dbReference type="NCBI Taxonomy" id="2528026"/>
    <lineage>
        <taxon>Bacteria</taxon>
        <taxon>Pseudomonadati</taxon>
        <taxon>Planctomycetota</taxon>
        <taxon>Planctomycetia</taxon>
        <taxon>Planctomycetales</taxon>
        <taxon>Planctomycetaceae</taxon>
        <taxon>Maioricimonas</taxon>
    </lineage>
</organism>
<name>A0A517Z619_9PLAN</name>
<dbReference type="InterPro" id="IPR027039">
    <property type="entry name" value="Crtac1"/>
</dbReference>
<feature type="domain" description="ASPIC/UnbV" evidence="3">
    <location>
        <begin position="533"/>
        <end position="599"/>
    </location>
</feature>
<dbReference type="Pfam" id="PF13517">
    <property type="entry name" value="FG-GAP_3"/>
    <property type="match status" value="2"/>
</dbReference>
<dbReference type="OrthoDB" id="5287961at2"/>
<accession>A0A517Z619</accession>
<sequence>MRDDDSIRNESVRGLDQSSRSARGRHSGWLSTILLVTLAGCPAGQDPPVDGPDDPPTQSDASVPIDETDGSRSSPGNPDGVQTPVRFREITRQTGIDFTYRNGEETDQFAILESLGGGVGLCDFDRDGLLDICLPGGGLIDSELQTSGLQSGLYRQLASLQFAEAAGLARIPDPSFYTHGVAAADFDEDGFVDLLITGYRGAQLLHNLGDGTFEEVAEDADVADVTWSATAAWGDINGDGLLDLYVANYVDWSKENNPVCSGMGVPRDVCPPRQFEGLADQLYLNQGDGTFVEVSDDWELRKDGKGLGVLLADVDRDGRLDIYVCNDTVPNVLYRNVGDGGLEEQAMLAGVALNERGMPDGSMGVDLLDYNHDALPDLWVSNYENESHALYRNQGRGLFLHVSQSTGVTAVGRLAVGWGTIAFDVEHDGDEDVFVSNGHVIRFPLNAPLAQQPFFFENHDGSRFVDVASAAGDYMASAHRGRGAAVGDLDGDGDLDLVISHVKEPVSILLNESESSGDWLQVELIGTSGPRSAIGAVVELQVGDRTLTRQMRSGASYASTNESILHFGVPREAGPIELHVHWPGGGHQVIEVPQLNQRVRVVQESDTATTP</sequence>
<feature type="region of interest" description="Disordered" evidence="2">
    <location>
        <begin position="41"/>
        <end position="85"/>
    </location>
</feature>
<evidence type="ECO:0000259" key="3">
    <source>
        <dbReference type="Pfam" id="PF07593"/>
    </source>
</evidence>
<keyword evidence="1" id="KW-0732">Signal</keyword>
<evidence type="ECO:0000313" key="5">
    <source>
        <dbReference type="Proteomes" id="UP000320496"/>
    </source>
</evidence>
<dbReference type="EMBL" id="CP036275">
    <property type="protein sequence ID" value="QDU37948.1"/>
    <property type="molecule type" value="Genomic_DNA"/>
</dbReference>
<proteinExistence type="predicted"/>
<dbReference type="InterPro" id="IPR011519">
    <property type="entry name" value="UnbV_ASPIC"/>
</dbReference>
<feature type="region of interest" description="Disordered" evidence="2">
    <location>
        <begin position="1"/>
        <end position="24"/>
    </location>
</feature>
<dbReference type="InterPro" id="IPR028994">
    <property type="entry name" value="Integrin_alpha_N"/>
</dbReference>
<dbReference type="Proteomes" id="UP000320496">
    <property type="component" value="Chromosome"/>
</dbReference>
<keyword evidence="5" id="KW-1185">Reference proteome</keyword>
<dbReference type="AlphaFoldDB" id="A0A517Z619"/>
<feature type="compositionally biased region" description="Basic and acidic residues" evidence="2">
    <location>
        <begin position="1"/>
        <end position="13"/>
    </location>
</feature>
<reference evidence="4 5" key="1">
    <citation type="submission" date="2019-02" db="EMBL/GenBank/DDBJ databases">
        <title>Deep-cultivation of Planctomycetes and their phenomic and genomic characterization uncovers novel biology.</title>
        <authorList>
            <person name="Wiegand S."/>
            <person name="Jogler M."/>
            <person name="Boedeker C."/>
            <person name="Pinto D."/>
            <person name="Vollmers J."/>
            <person name="Rivas-Marin E."/>
            <person name="Kohn T."/>
            <person name="Peeters S.H."/>
            <person name="Heuer A."/>
            <person name="Rast P."/>
            <person name="Oberbeckmann S."/>
            <person name="Bunk B."/>
            <person name="Jeske O."/>
            <person name="Meyerdierks A."/>
            <person name="Storesund J.E."/>
            <person name="Kallscheuer N."/>
            <person name="Luecker S."/>
            <person name="Lage O.M."/>
            <person name="Pohl T."/>
            <person name="Merkel B.J."/>
            <person name="Hornburger P."/>
            <person name="Mueller R.-W."/>
            <person name="Bruemmer F."/>
            <person name="Labrenz M."/>
            <person name="Spormann A.M."/>
            <person name="Op den Camp H."/>
            <person name="Overmann J."/>
            <person name="Amann R."/>
            <person name="Jetten M.S.M."/>
            <person name="Mascher T."/>
            <person name="Medema M.H."/>
            <person name="Devos D.P."/>
            <person name="Kaster A.-K."/>
            <person name="Ovreas L."/>
            <person name="Rohde M."/>
            <person name="Galperin M.Y."/>
            <person name="Jogler C."/>
        </authorList>
    </citation>
    <scope>NUCLEOTIDE SEQUENCE [LARGE SCALE GENOMIC DNA]</scope>
    <source>
        <strain evidence="4 5">Mal4</strain>
    </source>
</reference>
<dbReference type="Pfam" id="PF07593">
    <property type="entry name" value="UnbV_ASPIC"/>
    <property type="match status" value="1"/>
</dbReference>
<evidence type="ECO:0000313" key="4">
    <source>
        <dbReference type="EMBL" id="QDU37948.1"/>
    </source>
</evidence>
<protein>
    <submittedName>
        <fullName evidence="4">FG-GAP repeat protein</fullName>
    </submittedName>
</protein>
<dbReference type="PANTHER" id="PTHR16026:SF0">
    <property type="entry name" value="CARTILAGE ACIDIC PROTEIN 1"/>
    <property type="match status" value="1"/>
</dbReference>
<dbReference type="KEGG" id="mri:Mal4_22670"/>
<dbReference type="SUPFAM" id="SSF69318">
    <property type="entry name" value="Integrin alpha N-terminal domain"/>
    <property type="match status" value="1"/>
</dbReference>
<dbReference type="Gene3D" id="2.130.10.130">
    <property type="entry name" value="Integrin alpha, N-terminal"/>
    <property type="match status" value="1"/>
</dbReference>